<dbReference type="AlphaFoldDB" id="A0A0F8ZI45"/>
<sequence>NRGSPQVVSSKDKARLSCQLQPLPSDWWAVFDLEDYSADRESVRCARIPILETDKGLLDQIEHLELHELLEIEVGFHARPDLGVQAIHVEPATKVLVDDLTRPVDPPAAVQRMVGGLVVNDWGEDLVDGRKLLLAAINLVDVDISFIVVCQHPASSSAYPSQGQRRQAVGSPCRFACSPVVDQPQSLSSQEEAYPAPGYPVNAL</sequence>
<evidence type="ECO:0000313" key="1">
    <source>
        <dbReference type="EMBL" id="KKK93472.1"/>
    </source>
</evidence>
<comment type="caution">
    <text evidence="1">The sequence shown here is derived from an EMBL/GenBank/DDBJ whole genome shotgun (WGS) entry which is preliminary data.</text>
</comment>
<feature type="non-terminal residue" evidence="1">
    <location>
        <position position="1"/>
    </location>
</feature>
<name>A0A0F8ZI45_9ZZZZ</name>
<accession>A0A0F8ZI45</accession>
<protein>
    <submittedName>
        <fullName evidence="1">Uncharacterized protein</fullName>
    </submittedName>
</protein>
<organism evidence="1">
    <name type="scientific">marine sediment metagenome</name>
    <dbReference type="NCBI Taxonomy" id="412755"/>
    <lineage>
        <taxon>unclassified sequences</taxon>
        <taxon>metagenomes</taxon>
        <taxon>ecological metagenomes</taxon>
    </lineage>
</organism>
<proteinExistence type="predicted"/>
<dbReference type="EMBL" id="LAZR01047759">
    <property type="protein sequence ID" value="KKK93472.1"/>
    <property type="molecule type" value="Genomic_DNA"/>
</dbReference>
<reference evidence="1" key="1">
    <citation type="journal article" date="2015" name="Nature">
        <title>Complex archaea that bridge the gap between prokaryotes and eukaryotes.</title>
        <authorList>
            <person name="Spang A."/>
            <person name="Saw J.H."/>
            <person name="Jorgensen S.L."/>
            <person name="Zaremba-Niedzwiedzka K."/>
            <person name="Martijn J."/>
            <person name="Lind A.E."/>
            <person name="van Eijk R."/>
            <person name="Schleper C."/>
            <person name="Guy L."/>
            <person name="Ettema T.J."/>
        </authorList>
    </citation>
    <scope>NUCLEOTIDE SEQUENCE</scope>
</reference>
<gene>
    <name evidence="1" type="ORF">LCGC14_2692550</name>
</gene>